<evidence type="ECO:0000259" key="4">
    <source>
        <dbReference type="Pfam" id="PF00535"/>
    </source>
</evidence>
<dbReference type="Gene3D" id="3.90.550.10">
    <property type="entry name" value="Spore Coat Polysaccharide Biosynthesis Protein SpsA, Chain A"/>
    <property type="match status" value="1"/>
</dbReference>
<dbReference type="PANTHER" id="PTHR43179:SF12">
    <property type="entry name" value="GALACTOFURANOSYLTRANSFERASE GLFT2"/>
    <property type="match status" value="1"/>
</dbReference>
<evidence type="ECO:0000313" key="6">
    <source>
        <dbReference type="Proteomes" id="UP000186230"/>
    </source>
</evidence>
<evidence type="ECO:0000313" key="5">
    <source>
        <dbReference type="EMBL" id="APU69127.1"/>
    </source>
</evidence>
<evidence type="ECO:0000256" key="1">
    <source>
        <dbReference type="ARBA" id="ARBA00006739"/>
    </source>
</evidence>
<dbReference type="InterPro" id="IPR001173">
    <property type="entry name" value="Glyco_trans_2-like"/>
</dbReference>
<dbReference type="PANTHER" id="PTHR43179">
    <property type="entry name" value="RHAMNOSYLTRANSFERASE WBBL"/>
    <property type="match status" value="1"/>
</dbReference>
<gene>
    <name evidence="5" type="ORF">GRFL_2403</name>
</gene>
<dbReference type="SUPFAM" id="SSF53448">
    <property type="entry name" value="Nucleotide-diphospho-sugar transferases"/>
    <property type="match status" value="1"/>
</dbReference>
<dbReference type="Proteomes" id="UP000186230">
    <property type="component" value="Chromosome"/>
</dbReference>
<accession>A0A1L7I6A1</accession>
<dbReference type="CDD" id="cd00761">
    <property type="entry name" value="Glyco_tranf_GTA_type"/>
    <property type="match status" value="1"/>
</dbReference>
<feature type="domain" description="Glycosyltransferase 2-like" evidence="4">
    <location>
        <begin position="240"/>
        <end position="359"/>
    </location>
</feature>
<proteinExistence type="inferred from homology"/>
<protein>
    <submittedName>
        <fullName evidence="5">Glycosyl transferase, family 2</fullName>
    </submittedName>
</protein>
<dbReference type="Pfam" id="PF00535">
    <property type="entry name" value="Glycos_transf_2"/>
    <property type="match status" value="1"/>
</dbReference>
<evidence type="ECO:0000256" key="3">
    <source>
        <dbReference type="ARBA" id="ARBA00022679"/>
    </source>
</evidence>
<organism evidence="5 6">
    <name type="scientific">Christiangramia flava JLT2011</name>
    <dbReference type="NCBI Taxonomy" id="1229726"/>
    <lineage>
        <taxon>Bacteria</taxon>
        <taxon>Pseudomonadati</taxon>
        <taxon>Bacteroidota</taxon>
        <taxon>Flavobacteriia</taxon>
        <taxon>Flavobacteriales</taxon>
        <taxon>Flavobacteriaceae</taxon>
        <taxon>Christiangramia</taxon>
    </lineage>
</organism>
<evidence type="ECO:0000256" key="2">
    <source>
        <dbReference type="ARBA" id="ARBA00022676"/>
    </source>
</evidence>
<sequence length="510" mass="60040">MIILLHSNARKFIKATMDDKVLLLKSDSLTGAFWELAEHFPQELLIWKDQDIHTELANNFEKCFEHELIMTSYAVKSQYIPDQIGYIDQLPFLNPRYDVKYPTWRMSTDIGGIFGKTVLQFKEVFREIIDFGYLLNSIGKTGQQNSLFCYSNPGLAEKRQIKKLKFKGGDRELFSFVGQYYKKEWLWVLFFCMWKYEKRLPVVSMLRGFKRKSYLKKRVHLPIEDIQRKNNFDFSNSIDVIIPTLFRAGHVQNLLNDLSEQSHLPKKVIIVEQDPDPNSKSQLDFLNRQWPFPIVHHFVHKTGACHARNLAMQSVRSEYIFFADDDIELERDLLERSLREIKRLDVGCLNLNCLQPGQKTVFHKIKQWGAFGSGTSIVKSEYALQCRFSEFLEKGFGEDIDFGLQLRAKGCDIIYHPELSFIHLKAARGGFREVMQKQDQEKEKPKPSPTMMYLVKSSYNSIMQKGYKASLFLKYYRNQKIKNPIRYFGVMQRRWKLSEKLYEELQKSRA</sequence>
<dbReference type="GO" id="GO:0016757">
    <property type="term" value="F:glycosyltransferase activity"/>
    <property type="evidence" value="ECO:0007669"/>
    <property type="project" value="UniProtKB-KW"/>
</dbReference>
<keyword evidence="3 5" id="KW-0808">Transferase</keyword>
<dbReference type="AlphaFoldDB" id="A0A1L7I6A1"/>
<reference evidence="5 6" key="1">
    <citation type="submission" date="2016-07" db="EMBL/GenBank/DDBJ databases">
        <title>Multi-omics approach to identify versatile polysaccharide utilization systems of a marine flavobacterium Gramella flava.</title>
        <authorList>
            <person name="Tang K."/>
        </authorList>
    </citation>
    <scope>NUCLEOTIDE SEQUENCE [LARGE SCALE GENOMIC DNA]</scope>
    <source>
        <strain evidence="5 6">JLT2011</strain>
    </source>
</reference>
<dbReference type="KEGG" id="gfl:GRFL_2403"/>
<dbReference type="InterPro" id="IPR029044">
    <property type="entry name" value="Nucleotide-diphossugar_trans"/>
</dbReference>
<dbReference type="EMBL" id="CP016359">
    <property type="protein sequence ID" value="APU69127.1"/>
    <property type="molecule type" value="Genomic_DNA"/>
</dbReference>
<comment type="similarity">
    <text evidence="1">Belongs to the glycosyltransferase 2 family.</text>
</comment>
<dbReference type="STRING" id="1229726.GRFL_2403"/>
<name>A0A1L7I6A1_9FLAO</name>
<dbReference type="RefSeq" id="WP_083644821.1">
    <property type="nucleotide sequence ID" value="NZ_AMRU01000011.1"/>
</dbReference>
<keyword evidence="2" id="KW-0328">Glycosyltransferase</keyword>
<dbReference type="OrthoDB" id="1326385at2"/>
<keyword evidence="6" id="KW-1185">Reference proteome</keyword>